<comment type="caution">
    <text evidence="1">The sequence shown here is derived from an EMBL/GenBank/DDBJ whole genome shotgun (WGS) entry which is preliminary data.</text>
</comment>
<dbReference type="InterPro" id="IPR010323">
    <property type="entry name" value="DUF924"/>
</dbReference>
<reference evidence="1" key="1">
    <citation type="submission" date="2023-06" db="EMBL/GenBank/DDBJ databases">
        <title>Genome-scale phylogeny and comparative genomics of the fungal order Sordariales.</title>
        <authorList>
            <consortium name="Lawrence Berkeley National Laboratory"/>
            <person name="Hensen N."/>
            <person name="Bonometti L."/>
            <person name="Westerberg I."/>
            <person name="Brannstrom I.O."/>
            <person name="Guillou S."/>
            <person name="Cros-Aarteil S."/>
            <person name="Calhoun S."/>
            <person name="Haridas S."/>
            <person name="Kuo A."/>
            <person name="Mondo S."/>
            <person name="Pangilinan J."/>
            <person name="Riley R."/>
            <person name="Labutti K."/>
            <person name="Andreopoulos B."/>
            <person name="Lipzen A."/>
            <person name="Chen C."/>
            <person name="Yanf M."/>
            <person name="Daum C."/>
            <person name="Ng V."/>
            <person name="Clum A."/>
            <person name="Steindorff A."/>
            <person name="Ohm R."/>
            <person name="Martin F."/>
            <person name="Silar P."/>
            <person name="Natvig D."/>
            <person name="Lalanne C."/>
            <person name="Gautier V."/>
            <person name="Ament-Velasquez S.L."/>
            <person name="Kruys A."/>
            <person name="Hutchinson M.I."/>
            <person name="Powell A.J."/>
            <person name="Barry K."/>
            <person name="Miller A.N."/>
            <person name="Grigoriev I.V."/>
            <person name="Debuchy R."/>
            <person name="Gladieux P."/>
            <person name="Thoren M.H."/>
            <person name="Johannesson H."/>
        </authorList>
    </citation>
    <scope>NUCLEOTIDE SEQUENCE</scope>
    <source>
        <strain evidence="1">PSN4</strain>
    </source>
</reference>
<dbReference type="AlphaFoldDB" id="A0AAJ0BH36"/>
<evidence type="ECO:0008006" key="3">
    <source>
        <dbReference type="Google" id="ProtNLM"/>
    </source>
</evidence>
<sequence length="333" mass="38164">MERLRLAIQLRGLRVPRRSGIITILSPRLSTIPSRRCLSTRSHRQQVNNKPTVFKPTSHQRAKMTTNQSPSADILREAFNPAVFDKIRTLWFQNITDPTQLILPTPELAKQWFTSDANFDKLCVETFTPQLQTIITQTATINNLTGSSLIDALSPLTPLDYLSLLLLLDQVPRNCFRGSEAKKVFTIFDPIAIEVALRAISDKIPDAPEIKYRAAYRLWFYLPLQHSEDRKVHELSMTEHRRMFADMRELVDGPEPEPGTQGAELIRECREFLSGHRAEVDKWEGMMVSFAERHKVLIDRFGRYPHRNEAMGREATEEEARYLAEGGETFSSG</sequence>
<accession>A0AAJ0BH36</accession>
<dbReference type="Pfam" id="PF06041">
    <property type="entry name" value="DUF924"/>
    <property type="match status" value="1"/>
</dbReference>
<dbReference type="EMBL" id="MU839829">
    <property type="protein sequence ID" value="KAK1758153.1"/>
    <property type="molecule type" value="Genomic_DNA"/>
</dbReference>
<dbReference type="InterPro" id="IPR011990">
    <property type="entry name" value="TPR-like_helical_dom_sf"/>
</dbReference>
<organism evidence="1 2">
    <name type="scientific">Echria macrotheca</name>
    <dbReference type="NCBI Taxonomy" id="438768"/>
    <lineage>
        <taxon>Eukaryota</taxon>
        <taxon>Fungi</taxon>
        <taxon>Dikarya</taxon>
        <taxon>Ascomycota</taxon>
        <taxon>Pezizomycotina</taxon>
        <taxon>Sordariomycetes</taxon>
        <taxon>Sordariomycetidae</taxon>
        <taxon>Sordariales</taxon>
        <taxon>Schizotheciaceae</taxon>
        <taxon>Echria</taxon>
    </lineage>
</organism>
<dbReference type="Gene3D" id="1.20.58.320">
    <property type="entry name" value="TPR-like"/>
    <property type="match status" value="1"/>
</dbReference>
<name>A0AAJ0BH36_9PEZI</name>
<evidence type="ECO:0000313" key="2">
    <source>
        <dbReference type="Proteomes" id="UP001239445"/>
    </source>
</evidence>
<dbReference type="SUPFAM" id="SSF48452">
    <property type="entry name" value="TPR-like"/>
    <property type="match status" value="1"/>
</dbReference>
<protein>
    <recommendedName>
        <fullName evidence="3">DUF924-domain-containing protein</fullName>
    </recommendedName>
</protein>
<dbReference type="Proteomes" id="UP001239445">
    <property type="component" value="Unassembled WGS sequence"/>
</dbReference>
<keyword evidence="2" id="KW-1185">Reference proteome</keyword>
<proteinExistence type="predicted"/>
<gene>
    <name evidence="1" type="ORF">QBC47DRAFT_317337</name>
</gene>
<evidence type="ECO:0000313" key="1">
    <source>
        <dbReference type="EMBL" id="KAK1758153.1"/>
    </source>
</evidence>
<dbReference type="Gene3D" id="1.25.40.10">
    <property type="entry name" value="Tetratricopeptide repeat domain"/>
    <property type="match status" value="1"/>
</dbReference>